<name>A0A7W4NQK0_9PROT</name>
<evidence type="ECO:0000313" key="2">
    <source>
        <dbReference type="Proteomes" id="UP000589085"/>
    </source>
</evidence>
<reference evidence="1 2" key="1">
    <citation type="submission" date="2020-04" db="EMBL/GenBank/DDBJ databases">
        <title>Description of novel Gluconacetobacter.</title>
        <authorList>
            <person name="Sombolestani A."/>
        </authorList>
    </citation>
    <scope>NUCLEOTIDE SEQUENCE [LARGE SCALE GENOMIC DNA]</scope>
    <source>
        <strain evidence="1 2">LMG 19747</strain>
    </source>
</reference>
<gene>
    <name evidence="1" type="ORF">HLH48_07885</name>
</gene>
<evidence type="ECO:0008006" key="3">
    <source>
        <dbReference type="Google" id="ProtNLM"/>
    </source>
</evidence>
<dbReference type="Pfam" id="PF10123">
    <property type="entry name" value="Mu-like_Pro"/>
    <property type="match status" value="1"/>
</dbReference>
<dbReference type="InterPro" id="IPR012106">
    <property type="entry name" value="Phage_Mu_Gp1"/>
</dbReference>
<sequence>MRTALSCHMMQLPAADAAGVPEWIHILPAGTFKGVDGRGPYVLRDAAGVIAASMRDAHGKLAVDENHATDIGAKIGLPSPAQGWAVELQSRDDGIWARVEWNRRGREALADHAYRGVSPVFRHTADGTVTRIVRVSLTNDPNLAVNSLHHRQETRMDLAELARRLGLPDTATQADVDRALDAARQANSLHSRIGALVGLGADVGADALVTGVRARLEGESAHAAQVTALQAQVTALTTANAQRDAEVAVEQAARDGHIISDVLRTELVALHTSNPDMARKIIAGLPKLPAGRIALHQRQPGAPTAGLPAGADAQSVAAMDAALGITDDDRKTMGAANAY</sequence>
<dbReference type="AlphaFoldDB" id="A0A7W4NQK0"/>
<evidence type="ECO:0000313" key="1">
    <source>
        <dbReference type="EMBL" id="MBB2160093.1"/>
    </source>
</evidence>
<comment type="caution">
    <text evidence="1">The sequence shown here is derived from an EMBL/GenBank/DDBJ whole genome shotgun (WGS) entry which is preliminary data.</text>
</comment>
<dbReference type="Proteomes" id="UP000589085">
    <property type="component" value="Unassembled WGS sequence"/>
</dbReference>
<proteinExistence type="predicted"/>
<dbReference type="RefSeq" id="WP_182996955.1">
    <property type="nucleotide sequence ID" value="NZ_JABEQJ010000008.1"/>
</dbReference>
<protein>
    <recommendedName>
        <fullName evidence="3">Mu-like prophage I protein</fullName>
    </recommendedName>
</protein>
<accession>A0A7W4NQK0</accession>
<organism evidence="1 2">
    <name type="scientific">Gluconacetobacter sacchari</name>
    <dbReference type="NCBI Taxonomy" id="92759"/>
    <lineage>
        <taxon>Bacteria</taxon>
        <taxon>Pseudomonadati</taxon>
        <taxon>Pseudomonadota</taxon>
        <taxon>Alphaproteobacteria</taxon>
        <taxon>Acetobacterales</taxon>
        <taxon>Acetobacteraceae</taxon>
        <taxon>Gluconacetobacter</taxon>
    </lineage>
</organism>
<dbReference type="EMBL" id="JABEQJ010000008">
    <property type="protein sequence ID" value="MBB2160093.1"/>
    <property type="molecule type" value="Genomic_DNA"/>
</dbReference>